<comment type="similarity">
    <text evidence="1">Belongs to the AB hydrolase superfamily. AB hydrolase 2 family.</text>
</comment>
<evidence type="ECO:0000313" key="11">
    <source>
        <dbReference type="EMBL" id="KAF2150250.1"/>
    </source>
</evidence>
<dbReference type="EMBL" id="ML996090">
    <property type="protein sequence ID" value="KAF2150250.1"/>
    <property type="molecule type" value="Genomic_DNA"/>
</dbReference>
<dbReference type="GO" id="GO:0006631">
    <property type="term" value="P:fatty acid metabolic process"/>
    <property type="evidence" value="ECO:0007669"/>
    <property type="project" value="UniProtKB-KW"/>
</dbReference>
<dbReference type="GO" id="GO:0008474">
    <property type="term" value="F:palmitoyl-(protein) hydrolase activity"/>
    <property type="evidence" value="ECO:0007669"/>
    <property type="project" value="UniProtKB-EC"/>
</dbReference>
<dbReference type="Pfam" id="PF02230">
    <property type="entry name" value="Abhydrolase_2"/>
    <property type="match status" value="1"/>
</dbReference>
<comment type="function">
    <text evidence="7">Hydrolyzes fatty acids from S-acylated cysteine residues in proteins with a strong preference for palmitoylated G-alpha proteins over other acyl substrates. Mediates the deacylation of G-alpha proteins such as GPA1 in vivo, but has weak or no activity toward palmitoylated Ras proteins. Has weak lysophospholipase activity in vitro; however such activity may not exist in vivo.</text>
</comment>
<evidence type="ECO:0000256" key="8">
    <source>
        <dbReference type="ARBA" id="ARBA00031195"/>
    </source>
</evidence>
<dbReference type="AlphaFoldDB" id="A0A9P4IYX7"/>
<name>A0A9P4IYX7_9PEZI</name>
<keyword evidence="5" id="KW-0378">Hydrolase</keyword>
<evidence type="ECO:0000256" key="4">
    <source>
        <dbReference type="ARBA" id="ARBA00022487"/>
    </source>
</evidence>
<evidence type="ECO:0000256" key="7">
    <source>
        <dbReference type="ARBA" id="ARBA00029392"/>
    </source>
</evidence>
<evidence type="ECO:0000313" key="12">
    <source>
        <dbReference type="Proteomes" id="UP000799439"/>
    </source>
</evidence>
<dbReference type="InterPro" id="IPR029058">
    <property type="entry name" value="AB_hydrolase_fold"/>
</dbReference>
<feature type="domain" description="Phospholipase/carboxylesterase/thioesterase" evidence="10">
    <location>
        <begin position="6"/>
        <end position="224"/>
    </location>
</feature>
<keyword evidence="6" id="KW-0276">Fatty acid metabolism</keyword>
<organism evidence="11 12">
    <name type="scientific">Myriangium duriaei CBS 260.36</name>
    <dbReference type="NCBI Taxonomy" id="1168546"/>
    <lineage>
        <taxon>Eukaryota</taxon>
        <taxon>Fungi</taxon>
        <taxon>Dikarya</taxon>
        <taxon>Ascomycota</taxon>
        <taxon>Pezizomycotina</taxon>
        <taxon>Dothideomycetes</taxon>
        <taxon>Dothideomycetidae</taxon>
        <taxon>Myriangiales</taxon>
        <taxon>Myriangiaceae</taxon>
        <taxon>Myriangium</taxon>
    </lineage>
</organism>
<dbReference type="PANTHER" id="PTHR10655:SF17">
    <property type="entry name" value="LYSOPHOSPHOLIPASE-LIKE PROTEIN 1"/>
    <property type="match status" value="1"/>
</dbReference>
<dbReference type="Gene3D" id="3.40.50.1820">
    <property type="entry name" value="alpha/beta hydrolase"/>
    <property type="match status" value="1"/>
</dbReference>
<gene>
    <name evidence="11" type="ORF">K461DRAFT_229945</name>
</gene>
<proteinExistence type="inferred from homology"/>
<dbReference type="GO" id="GO:0005737">
    <property type="term" value="C:cytoplasm"/>
    <property type="evidence" value="ECO:0007669"/>
    <property type="project" value="TreeGrafter"/>
</dbReference>
<reference evidence="11" key="1">
    <citation type="journal article" date="2020" name="Stud. Mycol.">
        <title>101 Dothideomycetes genomes: a test case for predicting lifestyles and emergence of pathogens.</title>
        <authorList>
            <person name="Haridas S."/>
            <person name="Albert R."/>
            <person name="Binder M."/>
            <person name="Bloem J."/>
            <person name="Labutti K."/>
            <person name="Salamov A."/>
            <person name="Andreopoulos B."/>
            <person name="Baker S."/>
            <person name="Barry K."/>
            <person name="Bills G."/>
            <person name="Bluhm B."/>
            <person name="Cannon C."/>
            <person name="Castanera R."/>
            <person name="Culley D."/>
            <person name="Daum C."/>
            <person name="Ezra D."/>
            <person name="Gonzalez J."/>
            <person name="Henrissat B."/>
            <person name="Kuo A."/>
            <person name="Liang C."/>
            <person name="Lipzen A."/>
            <person name="Lutzoni F."/>
            <person name="Magnuson J."/>
            <person name="Mondo S."/>
            <person name="Nolan M."/>
            <person name="Ohm R."/>
            <person name="Pangilinan J."/>
            <person name="Park H.-J."/>
            <person name="Ramirez L."/>
            <person name="Alfaro M."/>
            <person name="Sun H."/>
            <person name="Tritt A."/>
            <person name="Yoshinaga Y."/>
            <person name="Zwiers L.-H."/>
            <person name="Turgeon B."/>
            <person name="Goodwin S."/>
            <person name="Spatafora J."/>
            <person name="Crous P."/>
            <person name="Grigoriev I."/>
        </authorList>
    </citation>
    <scope>NUCLEOTIDE SEQUENCE</scope>
    <source>
        <strain evidence="11">CBS 260.36</strain>
    </source>
</reference>
<comment type="catalytic activity">
    <reaction evidence="9">
        <text>S-hexadecanoyl-L-cysteinyl-[protein] + H2O = L-cysteinyl-[protein] + hexadecanoate + H(+)</text>
        <dbReference type="Rhea" id="RHEA:19233"/>
        <dbReference type="Rhea" id="RHEA-COMP:10131"/>
        <dbReference type="Rhea" id="RHEA-COMP:11032"/>
        <dbReference type="ChEBI" id="CHEBI:7896"/>
        <dbReference type="ChEBI" id="CHEBI:15377"/>
        <dbReference type="ChEBI" id="CHEBI:15378"/>
        <dbReference type="ChEBI" id="CHEBI:29950"/>
        <dbReference type="ChEBI" id="CHEBI:74151"/>
        <dbReference type="EC" id="3.1.2.22"/>
    </reaction>
</comment>
<evidence type="ECO:0000256" key="1">
    <source>
        <dbReference type="ARBA" id="ARBA00006499"/>
    </source>
</evidence>
<evidence type="ECO:0000256" key="3">
    <source>
        <dbReference type="ARBA" id="ARBA00014923"/>
    </source>
</evidence>
<evidence type="ECO:0000256" key="9">
    <source>
        <dbReference type="ARBA" id="ARBA00047337"/>
    </source>
</evidence>
<dbReference type="InterPro" id="IPR050565">
    <property type="entry name" value="LYPA1-2/EST-like"/>
</dbReference>
<evidence type="ECO:0000259" key="10">
    <source>
        <dbReference type="Pfam" id="PF02230"/>
    </source>
</evidence>
<keyword evidence="12" id="KW-1185">Reference proteome</keyword>
<evidence type="ECO:0000256" key="2">
    <source>
        <dbReference type="ARBA" id="ARBA00012423"/>
    </source>
</evidence>
<keyword evidence="6" id="KW-0443">Lipid metabolism</keyword>
<evidence type="ECO:0000256" key="6">
    <source>
        <dbReference type="ARBA" id="ARBA00022832"/>
    </source>
</evidence>
<evidence type="ECO:0000256" key="5">
    <source>
        <dbReference type="ARBA" id="ARBA00022801"/>
    </source>
</evidence>
<dbReference type="OrthoDB" id="2418081at2759"/>
<comment type="caution">
    <text evidence="11">The sequence shown here is derived from an EMBL/GenBank/DDBJ whole genome shotgun (WGS) entry which is preliminary data.</text>
</comment>
<keyword evidence="4" id="KW-0719">Serine esterase</keyword>
<dbReference type="GO" id="GO:0052689">
    <property type="term" value="F:carboxylic ester hydrolase activity"/>
    <property type="evidence" value="ECO:0007669"/>
    <property type="project" value="UniProtKB-KW"/>
</dbReference>
<sequence>MSGPAALVVPAIKRHTSTVILAHGLGDRQVDRRSFLPEMWRQQNKFPQTKFILPNAQTIPITVNMGMRMPGWYDITSFSAISESEDERGITRSQAYFHSLIAQEIAAGIPADRIVLGGFSQGGAMSLMAGVTCPQKLGGIFGLSSYLLLRGKLRSMVPAENVNKDTPIFMGHGDADPVVRYEWGQATAALLKEWGWTVDLKTYPGVAHSADLHEIDDLAKYLRARIPDQDDKGGAL</sequence>
<dbReference type="PANTHER" id="PTHR10655">
    <property type="entry name" value="LYSOPHOSPHOLIPASE-RELATED"/>
    <property type="match status" value="1"/>
</dbReference>
<accession>A0A9P4IYX7</accession>
<dbReference type="SUPFAM" id="SSF53474">
    <property type="entry name" value="alpha/beta-Hydrolases"/>
    <property type="match status" value="1"/>
</dbReference>
<protein>
    <recommendedName>
        <fullName evidence="3">Acyl-protein thioesterase 1</fullName>
        <ecNumber evidence="2">3.1.2.22</ecNumber>
    </recommendedName>
    <alternativeName>
        <fullName evidence="8">Palmitoyl-protein hydrolase</fullName>
    </alternativeName>
</protein>
<dbReference type="InterPro" id="IPR003140">
    <property type="entry name" value="PLipase/COase/thioEstase"/>
</dbReference>
<dbReference type="Proteomes" id="UP000799439">
    <property type="component" value="Unassembled WGS sequence"/>
</dbReference>
<dbReference type="EC" id="3.1.2.22" evidence="2"/>